<sequence>MNTEGESDEHLKALSEDDIHEDDSTSEDSMESEYDPPEITISSLAETGQAESTIPVLKQQSYTGAFVIPSALANTPCADLGVIGFSENLNAALGASYTVDKVHLALNSILDFYKGQNCDFGMAYAHFHTFDYCSWYDISAIELSRLCEDEEKDRKMRQDVLGDGRITDRFVPPRRVWDLEANRVVPYWVARKDEHGVCHIWAISHAWMDVKERGDVMTPINGYEWPVPIPKDTNLDLIRIEMLNLGAEYAWLDVLCLRQPGGRGELLRKEEWKLDVPTIGYVYDDLDGHVVCYFNGLGQPLSLTPDFDSDRSWFRRAWTLQEIGTDVERIIIGGETGDDSISKTFDEQLESFSQLWRVEYALLQMQKRVSTNPMDRVAGLAYLLHTKYIPTYDAEQSEESAWVALVNAMWGVSRMSLLFCYPEPGNGSKCWRASWRQVMNTTFLSLGGVPVDGETGGGRTDETDVDWYQGPCINSAKVRGLAGTSDKETPRQGELVFIDDTEEPLIFNILADHQYSIPDGSYTLIGCKRREYDGDEADGTVRWITIYSKMWVVGQQRPDGKFEKLSVVSVEGNLENLLSQSEVKMVL</sequence>
<evidence type="ECO:0008006" key="4">
    <source>
        <dbReference type="Google" id="ProtNLM"/>
    </source>
</evidence>
<name>A0A2H3ANU5_9AGAR</name>
<evidence type="ECO:0000256" key="1">
    <source>
        <dbReference type="SAM" id="MobiDB-lite"/>
    </source>
</evidence>
<reference evidence="3" key="1">
    <citation type="journal article" date="2017" name="Nat. Ecol. Evol.">
        <title>Genome expansion and lineage-specific genetic innovations in the forest pathogenic fungi Armillaria.</title>
        <authorList>
            <person name="Sipos G."/>
            <person name="Prasanna A.N."/>
            <person name="Walter M.C."/>
            <person name="O'Connor E."/>
            <person name="Balint B."/>
            <person name="Krizsan K."/>
            <person name="Kiss B."/>
            <person name="Hess J."/>
            <person name="Varga T."/>
            <person name="Slot J."/>
            <person name="Riley R."/>
            <person name="Boka B."/>
            <person name="Rigling D."/>
            <person name="Barry K."/>
            <person name="Lee J."/>
            <person name="Mihaltcheva S."/>
            <person name="LaButti K."/>
            <person name="Lipzen A."/>
            <person name="Waldron R."/>
            <person name="Moloney N.M."/>
            <person name="Sperisen C."/>
            <person name="Kredics L."/>
            <person name="Vagvoelgyi C."/>
            <person name="Patrignani A."/>
            <person name="Fitzpatrick D."/>
            <person name="Nagy I."/>
            <person name="Doyle S."/>
            <person name="Anderson J.B."/>
            <person name="Grigoriev I.V."/>
            <person name="Gueldener U."/>
            <person name="Muensterkoetter M."/>
            <person name="Nagy L.G."/>
        </authorList>
    </citation>
    <scope>NUCLEOTIDE SEQUENCE [LARGE SCALE GENOMIC DNA]</scope>
    <source>
        <strain evidence="3">28-4</strain>
    </source>
</reference>
<evidence type="ECO:0000313" key="3">
    <source>
        <dbReference type="Proteomes" id="UP000218334"/>
    </source>
</evidence>
<proteinExistence type="predicted"/>
<accession>A0A2H3ANU5</accession>
<organism evidence="2 3">
    <name type="scientific">Armillaria solidipes</name>
    <dbReference type="NCBI Taxonomy" id="1076256"/>
    <lineage>
        <taxon>Eukaryota</taxon>
        <taxon>Fungi</taxon>
        <taxon>Dikarya</taxon>
        <taxon>Basidiomycota</taxon>
        <taxon>Agaricomycotina</taxon>
        <taxon>Agaricomycetes</taxon>
        <taxon>Agaricomycetidae</taxon>
        <taxon>Agaricales</taxon>
        <taxon>Marasmiineae</taxon>
        <taxon>Physalacriaceae</taxon>
        <taxon>Armillaria</taxon>
    </lineage>
</organism>
<dbReference type="Proteomes" id="UP000218334">
    <property type="component" value="Unassembled WGS sequence"/>
</dbReference>
<gene>
    <name evidence="2" type="ORF">ARMSODRAFT_966947</name>
</gene>
<evidence type="ECO:0000313" key="2">
    <source>
        <dbReference type="EMBL" id="PBK59350.1"/>
    </source>
</evidence>
<protein>
    <recommendedName>
        <fullName evidence="4">Heterokaryon incompatibility domain-containing protein</fullName>
    </recommendedName>
</protein>
<feature type="region of interest" description="Disordered" evidence="1">
    <location>
        <begin position="1"/>
        <end position="36"/>
    </location>
</feature>
<feature type="compositionally biased region" description="Acidic residues" evidence="1">
    <location>
        <begin position="18"/>
        <end position="36"/>
    </location>
</feature>
<feature type="non-terminal residue" evidence="2">
    <location>
        <position position="587"/>
    </location>
</feature>
<keyword evidence="3" id="KW-1185">Reference proteome</keyword>
<feature type="compositionally biased region" description="Basic and acidic residues" evidence="1">
    <location>
        <begin position="8"/>
        <end position="17"/>
    </location>
</feature>
<dbReference type="AlphaFoldDB" id="A0A2H3ANU5"/>
<dbReference type="EMBL" id="KZ293506">
    <property type="protein sequence ID" value="PBK59350.1"/>
    <property type="molecule type" value="Genomic_DNA"/>
</dbReference>